<dbReference type="OrthoDB" id="9781180at2"/>
<reference evidence="1 2" key="1">
    <citation type="submission" date="2016-11" db="EMBL/GenBank/DDBJ databases">
        <authorList>
            <person name="Jaros S."/>
            <person name="Januszkiewicz K."/>
            <person name="Wedrychowicz H."/>
        </authorList>
    </citation>
    <scope>NUCLEOTIDE SEQUENCE [LARGE SCALE GENOMIC DNA]</scope>
    <source>
        <strain evidence="1 2">DSM 15970</strain>
    </source>
</reference>
<dbReference type="EMBL" id="FQYT01000031">
    <property type="protein sequence ID" value="SHJ65466.1"/>
    <property type="molecule type" value="Genomic_DNA"/>
</dbReference>
<dbReference type="RefSeq" id="WP_073994559.1">
    <property type="nucleotide sequence ID" value="NZ_FQYT01000031.1"/>
</dbReference>
<keyword evidence="2" id="KW-1185">Reference proteome</keyword>
<dbReference type="GO" id="GO:0016301">
    <property type="term" value="F:kinase activity"/>
    <property type="evidence" value="ECO:0007669"/>
    <property type="project" value="UniProtKB-KW"/>
</dbReference>
<organism evidence="1 2">
    <name type="scientific">Parasporobacterium paucivorans DSM 15970</name>
    <dbReference type="NCBI Taxonomy" id="1122934"/>
    <lineage>
        <taxon>Bacteria</taxon>
        <taxon>Bacillati</taxon>
        <taxon>Bacillota</taxon>
        <taxon>Clostridia</taxon>
        <taxon>Lachnospirales</taxon>
        <taxon>Lachnospiraceae</taxon>
        <taxon>Parasporobacterium</taxon>
    </lineage>
</organism>
<evidence type="ECO:0000313" key="2">
    <source>
        <dbReference type="Proteomes" id="UP000184342"/>
    </source>
</evidence>
<evidence type="ECO:0000313" key="1">
    <source>
        <dbReference type="EMBL" id="SHJ65466.1"/>
    </source>
</evidence>
<dbReference type="Proteomes" id="UP000184342">
    <property type="component" value="Unassembled WGS sequence"/>
</dbReference>
<keyword evidence="1" id="KW-0418">Kinase</keyword>
<dbReference type="AlphaFoldDB" id="A0A1M6L2S1"/>
<sequence>MYKTKILITIDRQKGSGGDYLGRRLAEKLNISYYDDEIVREAAKELNSPVEELQALDEKHSSLLMSIFLSAQGTVRYYPELDVVTDHKAYNAESNIVLKVASEKSAVIIGRAASYLLRGNPRHVSIFLHADMDIRVKRTQELNRISEEEAIKLIQKTDKQRLRYYKEFAGMDMYNSCNYDLTIDTGKLGFEKSETLILDFLEKIYGNQLNWL</sequence>
<dbReference type="Gene3D" id="3.40.50.300">
    <property type="entry name" value="P-loop containing nucleotide triphosphate hydrolases"/>
    <property type="match status" value="1"/>
</dbReference>
<dbReference type="STRING" id="1122934.SAMN02745691_02317"/>
<accession>A0A1M6L2S1</accession>
<dbReference type="SUPFAM" id="SSF52540">
    <property type="entry name" value="P-loop containing nucleoside triphosphate hydrolases"/>
    <property type="match status" value="1"/>
</dbReference>
<keyword evidence="1" id="KW-0808">Transferase</keyword>
<protein>
    <submittedName>
        <fullName evidence="1">Cytidylate kinase</fullName>
    </submittedName>
</protein>
<name>A0A1M6L2S1_9FIRM</name>
<gene>
    <name evidence="1" type="ORF">SAMN02745691_02317</name>
</gene>
<dbReference type="InterPro" id="IPR027417">
    <property type="entry name" value="P-loop_NTPase"/>
</dbReference>
<proteinExistence type="predicted"/>
<dbReference type="Pfam" id="PF13189">
    <property type="entry name" value="Cytidylate_kin2"/>
    <property type="match status" value="1"/>
</dbReference>